<gene>
    <name evidence="2" type="ORF">COU28_00210</name>
</gene>
<keyword evidence="1" id="KW-0472">Membrane</keyword>
<evidence type="ECO:0000313" key="3">
    <source>
        <dbReference type="Proteomes" id="UP000230852"/>
    </source>
</evidence>
<name>A0A2H0TZQ1_9BACT</name>
<dbReference type="EMBL" id="PFBU01000005">
    <property type="protein sequence ID" value="PIR78699.1"/>
    <property type="molecule type" value="Genomic_DNA"/>
</dbReference>
<evidence type="ECO:0000313" key="2">
    <source>
        <dbReference type="EMBL" id="PIR78699.1"/>
    </source>
</evidence>
<comment type="caution">
    <text evidence="2">The sequence shown here is derived from an EMBL/GenBank/DDBJ whole genome shotgun (WGS) entry which is preliminary data.</text>
</comment>
<protein>
    <submittedName>
        <fullName evidence="2">Uncharacterized protein</fullName>
    </submittedName>
</protein>
<keyword evidence="1" id="KW-1133">Transmembrane helix</keyword>
<organism evidence="2 3">
    <name type="scientific">Candidatus Magasanikbacteria bacterium CG10_big_fil_rev_8_21_14_0_10_36_16</name>
    <dbReference type="NCBI Taxonomy" id="1974645"/>
    <lineage>
        <taxon>Bacteria</taxon>
        <taxon>Candidatus Magasanikiibacteriota</taxon>
    </lineage>
</organism>
<accession>A0A2H0TZQ1</accession>
<dbReference type="AlphaFoldDB" id="A0A2H0TZQ1"/>
<feature type="transmembrane region" description="Helical" evidence="1">
    <location>
        <begin position="30"/>
        <end position="51"/>
    </location>
</feature>
<dbReference type="Proteomes" id="UP000230852">
    <property type="component" value="Unassembled WGS sequence"/>
</dbReference>
<proteinExistence type="predicted"/>
<reference evidence="3" key="1">
    <citation type="submission" date="2017-09" db="EMBL/GenBank/DDBJ databases">
        <title>Depth-based differentiation of microbial function through sediment-hosted aquifers and enrichment of novel symbionts in the deep terrestrial subsurface.</title>
        <authorList>
            <person name="Probst A.J."/>
            <person name="Ladd B."/>
            <person name="Jarett J.K."/>
            <person name="Geller-Mcgrath D.E."/>
            <person name="Sieber C.M.K."/>
            <person name="Emerson J.B."/>
            <person name="Anantharaman K."/>
            <person name="Thomas B.C."/>
            <person name="Malmstrom R."/>
            <person name="Stieglmeier M."/>
            <person name="Klingl A."/>
            <person name="Woyke T."/>
            <person name="Ryan C.M."/>
            <person name="Banfield J.F."/>
        </authorList>
    </citation>
    <scope>NUCLEOTIDE SEQUENCE [LARGE SCALE GENOMIC DNA]</scope>
</reference>
<feature type="transmembrane region" description="Helical" evidence="1">
    <location>
        <begin position="6"/>
        <end position="23"/>
    </location>
</feature>
<evidence type="ECO:0000256" key="1">
    <source>
        <dbReference type="SAM" id="Phobius"/>
    </source>
</evidence>
<feature type="transmembrane region" description="Helical" evidence="1">
    <location>
        <begin position="57"/>
        <end position="74"/>
    </location>
</feature>
<feature type="transmembrane region" description="Helical" evidence="1">
    <location>
        <begin position="86"/>
        <end position="104"/>
    </location>
</feature>
<keyword evidence="1" id="KW-0812">Transmembrane</keyword>
<feature type="transmembrane region" description="Helical" evidence="1">
    <location>
        <begin position="110"/>
        <end position="129"/>
    </location>
</feature>
<sequence>MENEILIIILSITTLFIVLLLLKRLFGLKFCVLCVSVSLTWLTFLCLYWLGKFPYPILLAVLMGQSSLGIYYLLEKRLKEKYHFFRLPFLLTAIVFIFWLLQTIDLIDNWKLILFLLILWLITILLFVFRENKKIGEIFKQVIACCRDW</sequence>